<dbReference type="GO" id="GO:0032259">
    <property type="term" value="P:methylation"/>
    <property type="evidence" value="ECO:0007669"/>
    <property type="project" value="UniProtKB-KW"/>
</dbReference>
<dbReference type="AlphaFoldDB" id="A0A1H8BKR7"/>
<proteinExistence type="predicted"/>
<dbReference type="PANTHER" id="PTHR34203">
    <property type="entry name" value="METHYLTRANSFERASE, FKBM FAMILY PROTEIN"/>
    <property type="match status" value="1"/>
</dbReference>
<accession>A0A1H8BKR7</accession>
<dbReference type="NCBIfam" id="TIGR01444">
    <property type="entry name" value="fkbM_fam"/>
    <property type="match status" value="1"/>
</dbReference>
<dbReference type="Pfam" id="PF05050">
    <property type="entry name" value="Methyltransf_21"/>
    <property type="match status" value="1"/>
</dbReference>
<dbReference type="InterPro" id="IPR029063">
    <property type="entry name" value="SAM-dependent_MTases_sf"/>
</dbReference>
<dbReference type="InterPro" id="IPR052514">
    <property type="entry name" value="SAM-dependent_MTase"/>
</dbReference>
<name>A0A1H8BKR7_9RHOB</name>
<dbReference type="OrthoDB" id="5679686at2"/>
<feature type="domain" description="Methyltransferase FkbM" evidence="1">
    <location>
        <begin position="96"/>
        <end position="249"/>
    </location>
</feature>
<evidence type="ECO:0000313" key="2">
    <source>
        <dbReference type="EMBL" id="SEM82477.1"/>
    </source>
</evidence>
<protein>
    <submittedName>
        <fullName evidence="2">Methyltransferase, FkbM family</fullName>
    </submittedName>
</protein>
<evidence type="ECO:0000259" key="1">
    <source>
        <dbReference type="Pfam" id="PF05050"/>
    </source>
</evidence>
<dbReference type="RefSeq" id="WP_139193905.1">
    <property type="nucleotide sequence ID" value="NZ_FOCO01000003.1"/>
</dbReference>
<dbReference type="SUPFAM" id="SSF53335">
    <property type="entry name" value="S-adenosyl-L-methionine-dependent methyltransferases"/>
    <property type="match status" value="1"/>
</dbReference>
<evidence type="ECO:0000313" key="3">
    <source>
        <dbReference type="Proteomes" id="UP000183002"/>
    </source>
</evidence>
<dbReference type="InterPro" id="IPR006342">
    <property type="entry name" value="FkbM_mtfrase"/>
</dbReference>
<reference evidence="2 3" key="1">
    <citation type="submission" date="2016-10" db="EMBL/GenBank/DDBJ databases">
        <authorList>
            <person name="de Groot N.N."/>
        </authorList>
    </citation>
    <scope>NUCLEOTIDE SEQUENCE [LARGE SCALE GENOMIC DNA]</scope>
    <source>
        <strain evidence="2 3">CGMCC 1.10836</strain>
    </source>
</reference>
<dbReference type="PANTHER" id="PTHR34203:SF15">
    <property type="entry name" value="SLL1173 PROTEIN"/>
    <property type="match status" value="1"/>
</dbReference>
<dbReference type="EMBL" id="FOCO01000003">
    <property type="protein sequence ID" value="SEM82477.1"/>
    <property type="molecule type" value="Genomic_DNA"/>
</dbReference>
<organism evidence="2 3">
    <name type="scientific">Pseudorhodobacter antarcticus</name>
    <dbReference type="NCBI Taxonomy" id="1077947"/>
    <lineage>
        <taxon>Bacteria</taxon>
        <taxon>Pseudomonadati</taxon>
        <taxon>Pseudomonadota</taxon>
        <taxon>Alphaproteobacteria</taxon>
        <taxon>Rhodobacterales</taxon>
        <taxon>Paracoccaceae</taxon>
        <taxon>Pseudorhodobacter</taxon>
    </lineage>
</organism>
<keyword evidence="3" id="KW-1185">Reference proteome</keyword>
<dbReference type="Proteomes" id="UP000183002">
    <property type="component" value="Unassembled WGS sequence"/>
</dbReference>
<keyword evidence="2" id="KW-0489">Methyltransferase</keyword>
<gene>
    <name evidence="2" type="ORF">SAMN05216227_100332</name>
</gene>
<sequence length="265" mass="27740">MAKMPVEDAGGAREVMGQLLRVMTQQVHLSRVALLEDGHILRFNAGGMARIAMSLPDAVDDFVQGVILQTRGFYEAKILARVQALGIVGPGSVVCDVGANIGNHTVYFGVMMGAGQVIAFEPQRHCHAVLQANIALNGLGDRVVAHNALVGAQAGMGALAAFNVRNLGGTSFVADAAGTVPMLALDAVLSATEVAALDLIKIDVEGMQIPVLQGAAGILAARHPAIWVELLQKDAAFDETAAYLAGFGYAAERLARNDFLFRVAV</sequence>
<dbReference type="Gene3D" id="3.40.50.150">
    <property type="entry name" value="Vaccinia Virus protein VP39"/>
    <property type="match status" value="1"/>
</dbReference>
<dbReference type="GO" id="GO:0008168">
    <property type="term" value="F:methyltransferase activity"/>
    <property type="evidence" value="ECO:0007669"/>
    <property type="project" value="UniProtKB-KW"/>
</dbReference>
<keyword evidence="2" id="KW-0808">Transferase</keyword>
<dbReference type="STRING" id="1077947.SAMN05216227_100332"/>